<dbReference type="EMBL" id="JAXQNO010000008">
    <property type="protein sequence ID" value="KAK4792939.1"/>
    <property type="molecule type" value="Genomic_DNA"/>
</dbReference>
<feature type="transmembrane region" description="Helical" evidence="6">
    <location>
        <begin position="193"/>
        <end position="215"/>
    </location>
</feature>
<dbReference type="GO" id="GO:0016020">
    <property type="term" value="C:membrane"/>
    <property type="evidence" value="ECO:0007669"/>
    <property type="project" value="UniProtKB-SubCell"/>
</dbReference>
<keyword evidence="3 6" id="KW-1133">Transmembrane helix</keyword>
<sequence>MAIDAYQKKKGLLLKECLSAELFMPYTSVVGGILACKLVYGLSQSISALYFKSYSSLSNIKRVEWNNRAISTVHAVFIAAISIYFVFWSDIYTKHGLPGYITYHSSSLSTFTLGASVGYFVADLMMIFWFYPYLGGLEYIVHHLLSGSAIAYSMLNGEGQLYTFMILISEITTPGINLRWYLDTAGLKKSSIYIVNGVVIFMTWLIARIFLFIYLFCHVYMHFDQVSMMHDFGKLLVFGVPLVLFIMNMIWFGKITKGLMKTLSKMQ</sequence>
<dbReference type="Pfam" id="PF03798">
    <property type="entry name" value="TRAM_LAG1_CLN8"/>
    <property type="match status" value="1"/>
</dbReference>
<dbReference type="SMART" id="SM00724">
    <property type="entry name" value="TLC"/>
    <property type="match status" value="1"/>
</dbReference>
<evidence type="ECO:0000256" key="4">
    <source>
        <dbReference type="ARBA" id="ARBA00023136"/>
    </source>
</evidence>
<keyword evidence="9" id="KW-1185">Reference proteome</keyword>
<gene>
    <name evidence="8" type="ORF">SAY86_023374</name>
</gene>
<protein>
    <recommendedName>
        <fullName evidence="7">TLC domain-containing protein</fullName>
    </recommendedName>
</protein>
<dbReference type="Proteomes" id="UP001346149">
    <property type="component" value="Unassembled WGS sequence"/>
</dbReference>
<comment type="caution">
    <text evidence="8">The sequence shown here is derived from an EMBL/GenBank/DDBJ whole genome shotgun (WGS) entry which is preliminary data.</text>
</comment>
<evidence type="ECO:0000256" key="3">
    <source>
        <dbReference type="ARBA" id="ARBA00022989"/>
    </source>
</evidence>
<dbReference type="PROSITE" id="PS50922">
    <property type="entry name" value="TLC"/>
    <property type="match status" value="1"/>
</dbReference>
<evidence type="ECO:0000256" key="1">
    <source>
        <dbReference type="ARBA" id="ARBA00004141"/>
    </source>
</evidence>
<evidence type="ECO:0000259" key="7">
    <source>
        <dbReference type="PROSITE" id="PS50922"/>
    </source>
</evidence>
<proteinExistence type="predicted"/>
<feature type="transmembrane region" description="Helical" evidence="6">
    <location>
        <begin position="161"/>
        <end position="181"/>
    </location>
</feature>
<dbReference type="PANTHER" id="PTHR13439:SF71">
    <property type="entry name" value="EXPRESSED PROTEIN"/>
    <property type="match status" value="1"/>
</dbReference>
<name>A0AAN7LVP0_TRANT</name>
<keyword evidence="4 5" id="KW-0472">Membrane</keyword>
<feature type="domain" description="TLC" evidence="7">
    <location>
        <begin position="60"/>
        <end position="264"/>
    </location>
</feature>
<evidence type="ECO:0000256" key="2">
    <source>
        <dbReference type="ARBA" id="ARBA00022692"/>
    </source>
</evidence>
<dbReference type="InterPro" id="IPR006634">
    <property type="entry name" value="TLC-dom"/>
</dbReference>
<keyword evidence="2 5" id="KW-0812">Transmembrane</keyword>
<feature type="transmembrane region" description="Helical" evidence="6">
    <location>
        <begin position="235"/>
        <end position="253"/>
    </location>
</feature>
<dbReference type="AlphaFoldDB" id="A0AAN7LVP0"/>
<evidence type="ECO:0000313" key="9">
    <source>
        <dbReference type="Proteomes" id="UP001346149"/>
    </source>
</evidence>
<evidence type="ECO:0000256" key="5">
    <source>
        <dbReference type="PROSITE-ProRule" id="PRU00205"/>
    </source>
</evidence>
<accession>A0AAN7LVP0</accession>
<evidence type="ECO:0000256" key="6">
    <source>
        <dbReference type="SAM" id="Phobius"/>
    </source>
</evidence>
<feature type="transmembrane region" description="Helical" evidence="6">
    <location>
        <begin position="72"/>
        <end position="91"/>
    </location>
</feature>
<comment type="subcellular location">
    <subcellularLocation>
        <location evidence="1">Membrane</location>
        <topology evidence="1">Multi-pass membrane protein</topology>
    </subcellularLocation>
</comment>
<dbReference type="PANTHER" id="PTHR13439">
    <property type="entry name" value="CT120 PROTEIN"/>
    <property type="match status" value="1"/>
</dbReference>
<evidence type="ECO:0000313" key="8">
    <source>
        <dbReference type="EMBL" id="KAK4792939.1"/>
    </source>
</evidence>
<dbReference type="GO" id="GO:0055088">
    <property type="term" value="P:lipid homeostasis"/>
    <property type="evidence" value="ECO:0007669"/>
    <property type="project" value="TreeGrafter"/>
</dbReference>
<feature type="transmembrane region" description="Helical" evidence="6">
    <location>
        <begin position="137"/>
        <end position="155"/>
    </location>
</feature>
<reference evidence="8 9" key="1">
    <citation type="journal article" date="2023" name="Hortic Res">
        <title>Pangenome of water caltrop reveals structural variations and asymmetric subgenome divergence after allopolyploidization.</title>
        <authorList>
            <person name="Zhang X."/>
            <person name="Chen Y."/>
            <person name="Wang L."/>
            <person name="Yuan Y."/>
            <person name="Fang M."/>
            <person name="Shi L."/>
            <person name="Lu R."/>
            <person name="Comes H.P."/>
            <person name="Ma Y."/>
            <person name="Chen Y."/>
            <person name="Huang G."/>
            <person name="Zhou Y."/>
            <person name="Zheng Z."/>
            <person name="Qiu Y."/>
        </authorList>
    </citation>
    <scope>NUCLEOTIDE SEQUENCE [LARGE SCALE GENOMIC DNA]</scope>
    <source>
        <strain evidence="8">F231</strain>
    </source>
</reference>
<dbReference type="GO" id="GO:0005783">
    <property type="term" value="C:endoplasmic reticulum"/>
    <property type="evidence" value="ECO:0007669"/>
    <property type="project" value="TreeGrafter"/>
</dbReference>
<organism evidence="8 9">
    <name type="scientific">Trapa natans</name>
    <name type="common">Water chestnut</name>
    <dbReference type="NCBI Taxonomy" id="22666"/>
    <lineage>
        <taxon>Eukaryota</taxon>
        <taxon>Viridiplantae</taxon>
        <taxon>Streptophyta</taxon>
        <taxon>Embryophyta</taxon>
        <taxon>Tracheophyta</taxon>
        <taxon>Spermatophyta</taxon>
        <taxon>Magnoliopsida</taxon>
        <taxon>eudicotyledons</taxon>
        <taxon>Gunneridae</taxon>
        <taxon>Pentapetalae</taxon>
        <taxon>rosids</taxon>
        <taxon>malvids</taxon>
        <taxon>Myrtales</taxon>
        <taxon>Lythraceae</taxon>
        <taxon>Trapa</taxon>
    </lineage>
</organism>
<dbReference type="InterPro" id="IPR050846">
    <property type="entry name" value="TLCD"/>
</dbReference>